<proteinExistence type="predicted"/>
<sequence length="479" mass="54189">MARGVKLVHGDAELRASIQNRISATPITADQLDPAERDSLINLMEKQEAIQSKLNELEFMKTHAPGLWMIDAPVAVAAAVAINYRQVVIPENSRFISVLKEGKLWGLVAIAIDAWSQVGAKAFRTELHDDHGKFITQVTQGPGGLPVVHALGYNQYTELGLLIFNRLNEEGNGPNRSRPPSLPLMKQVVGCNLTFLREPILKTFQGILAKLENRNHNQVVVANELRAFISVPVIRVLPGGLKTWLHDWCTKHAPEWLPHIQMAASEDLTMFTFVIQKEEIVAYLAWRDLRRQPLRRYWELSLGIENPSLKRAMQTVVARLQTEIEVERCKIAHMEGFHQRVAEICVILKNLAGKHGKDFRSLLFYELKRLSRNCRNAPSQAATDAHKKLQAKFQRMTNDEDALVYQSVDLIKRSAYFYDQAFMSKFLGPCGWLLRAMPPVDDESSKEGEQVDEVKEVDEVNEMDGVEEVDGITVKVEEV</sequence>
<organism evidence="1 2">
    <name type="scientific">Neonectria punicea</name>
    <dbReference type="NCBI Taxonomy" id="979145"/>
    <lineage>
        <taxon>Eukaryota</taxon>
        <taxon>Fungi</taxon>
        <taxon>Dikarya</taxon>
        <taxon>Ascomycota</taxon>
        <taxon>Pezizomycotina</taxon>
        <taxon>Sordariomycetes</taxon>
        <taxon>Hypocreomycetidae</taxon>
        <taxon>Hypocreales</taxon>
        <taxon>Nectriaceae</taxon>
        <taxon>Neonectria</taxon>
    </lineage>
</organism>
<evidence type="ECO:0000313" key="2">
    <source>
        <dbReference type="Proteomes" id="UP001498476"/>
    </source>
</evidence>
<reference evidence="1 2" key="1">
    <citation type="journal article" date="2025" name="Microbiol. Resour. Announc.">
        <title>Draft genome sequences for Neonectria magnoliae and Neonectria punicea, canker pathogens of Liriodendron tulipifera and Acer saccharum in West Virginia.</title>
        <authorList>
            <person name="Petronek H.M."/>
            <person name="Kasson M.T."/>
            <person name="Metheny A.M."/>
            <person name="Stauder C.M."/>
            <person name="Lovett B."/>
            <person name="Lynch S.C."/>
            <person name="Garnas J.R."/>
            <person name="Kasson L.R."/>
            <person name="Stajich J.E."/>
        </authorList>
    </citation>
    <scope>NUCLEOTIDE SEQUENCE [LARGE SCALE GENOMIC DNA]</scope>
    <source>
        <strain evidence="1 2">NRRL 64653</strain>
    </source>
</reference>
<accession>A0ABR1H2F3</accession>
<gene>
    <name evidence="1" type="ORF">QQX98_006145</name>
</gene>
<protein>
    <submittedName>
        <fullName evidence="1">Uncharacterized protein</fullName>
    </submittedName>
</protein>
<dbReference type="EMBL" id="JAZAVJ010000089">
    <property type="protein sequence ID" value="KAK7415113.1"/>
    <property type="molecule type" value="Genomic_DNA"/>
</dbReference>
<dbReference type="Proteomes" id="UP001498476">
    <property type="component" value="Unassembled WGS sequence"/>
</dbReference>
<evidence type="ECO:0000313" key="1">
    <source>
        <dbReference type="EMBL" id="KAK7415113.1"/>
    </source>
</evidence>
<comment type="caution">
    <text evidence="1">The sequence shown here is derived from an EMBL/GenBank/DDBJ whole genome shotgun (WGS) entry which is preliminary data.</text>
</comment>
<name>A0ABR1H2F3_9HYPO</name>
<keyword evidence="2" id="KW-1185">Reference proteome</keyword>